<evidence type="ECO:0000313" key="1">
    <source>
        <dbReference type="EMBL" id="KAK9137571.1"/>
    </source>
</evidence>
<comment type="caution">
    <text evidence="1">The sequence shown here is derived from an EMBL/GenBank/DDBJ whole genome shotgun (WGS) entry which is preliminary data.</text>
</comment>
<keyword evidence="2" id="KW-1185">Reference proteome</keyword>
<dbReference type="EMBL" id="JBBNAE010000003">
    <property type="protein sequence ID" value="KAK9137571.1"/>
    <property type="molecule type" value="Genomic_DNA"/>
</dbReference>
<reference evidence="1 2" key="1">
    <citation type="submission" date="2024-01" db="EMBL/GenBank/DDBJ databases">
        <title>Genome assemblies of Stephania.</title>
        <authorList>
            <person name="Yang L."/>
        </authorList>
    </citation>
    <scope>NUCLEOTIDE SEQUENCE [LARGE SCALE GENOMIC DNA]</scope>
    <source>
        <strain evidence="1">QJT</strain>
        <tissue evidence="1">Leaf</tissue>
    </source>
</reference>
<dbReference type="AlphaFoldDB" id="A0AAP0JNZ7"/>
<dbReference type="Proteomes" id="UP001417504">
    <property type="component" value="Unassembled WGS sequence"/>
</dbReference>
<protein>
    <submittedName>
        <fullName evidence="1">Uncharacterized protein</fullName>
    </submittedName>
</protein>
<accession>A0AAP0JNZ7</accession>
<gene>
    <name evidence="1" type="ORF">Sjap_008165</name>
</gene>
<proteinExistence type="predicted"/>
<name>A0AAP0JNZ7_9MAGN</name>
<sequence length="211" mass="24239">MVSECNVVEVHVPLNVNTPMPKPSSKITCLIQGHPKIILQRVLGVGVPVVLLDRRGCNRNGLKIHGLHRNLPCHCHRPNIRGRGKIILRWPEWELLQLRFWLLEGSWEFKLLNPMWSTPRSNNHNSTGDHNNNNNNIYDVSLVGNMDGVGNEDVVDQNGFMNSGDYGYDLNYENPFGTMDGYAHGYGIDYYDNIDTLWNNIRDRCKRYKPL</sequence>
<organism evidence="1 2">
    <name type="scientific">Stephania japonica</name>
    <dbReference type="NCBI Taxonomy" id="461633"/>
    <lineage>
        <taxon>Eukaryota</taxon>
        <taxon>Viridiplantae</taxon>
        <taxon>Streptophyta</taxon>
        <taxon>Embryophyta</taxon>
        <taxon>Tracheophyta</taxon>
        <taxon>Spermatophyta</taxon>
        <taxon>Magnoliopsida</taxon>
        <taxon>Ranunculales</taxon>
        <taxon>Menispermaceae</taxon>
        <taxon>Menispermoideae</taxon>
        <taxon>Cissampelideae</taxon>
        <taxon>Stephania</taxon>
    </lineage>
</organism>
<evidence type="ECO:0000313" key="2">
    <source>
        <dbReference type="Proteomes" id="UP001417504"/>
    </source>
</evidence>